<dbReference type="EMBL" id="MH078572">
    <property type="protein sequence ID" value="AVP40411.1"/>
    <property type="molecule type" value="Genomic_DNA"/>
</dbReference>
<dbReference type="Pfam" id="PF00075">
    <property type="entry name" value="RNase_H"/>
    <property type="match status" value="1"/>
</dbReference>
<protein>
    <submittedName>
        <fullName evidence="2">Ribonuclease H</fullName>
        <ecNumber evidence="2">3.1.26.4</ecNumber>
    </submittedName>
</protein>
<dbReference type="SUPFAM" id="SSF53098">
    <property type="entry name" value="Ribonuclease H-like"/>
    <property type="match status" value="1"/>
</dbReference>
<dbReference type="InterPro" id="IPR036397">
    <property type="entry name" value="RNaseH_sf"/>
</dbReference>
<proteinExistence type="predicted"/>
<name>A0A2P1MXV6_9CAUD</name>
<dbReference type="GO" id="GO:0003676">
    <property type="term" value="F:nucleic acid binding"/>
    <property type="evidence" value="ECO:0007669"/>
    <property type="project" value="InterPro"/>
</dbReference>
<dbReference type="GeneID" id="54990167"/>
<keyword evidence="3" id="KW-1185">Reference proteome</keyword>
<dbReference type="EC" id="3.1.26.4" evidence="2"/>
<dbReference type="GO" id="GO:0004523">
    <property type="term" value="F:RNA-DNA hybrid ribonuclease activity"/>
    <property type="evidence" value="ECO:0007669"/>
    <property type="project" value="UniProtKB-EC"/>
</dbReference>
<reference evidence="2 3" key="1">
    <citation type="submission" date="2018-03" db="EMBL/GenBank/DDBJ databases">
        <title>Isolation, the biological characteristics and genomics of two new strains of lysate Staphylococcus aureus phage.</title>
        <authorList>
            <person name="Jin X."/>
            <person name="Zhang C."/>
        </authorList>
    </citation>
    <scope>NUCLEOTIDE SEQUENCE [LARGE SCALE GENOMIC DNA]</scope>
</reference>
<dbReference type="InterPro" id="IPR002156">
    <property type="entry name" value="RNaseH_domain"/>
</dbReference>
<evidence type="ECO:0000259" key="1">
    <source>
        <dbReference type="PROSITE" id="PS50879"/>
    </source>
</evidence>
<dbReference type="PROSITE" id="PS50879">
    <property type="entry name" value="RNASE_H_1"/>
    <property type="match status" value="1"/>
</dbReference>
<evidence type="ECO:0000313" key="2">
    <source>
        <dbReference type="EMBL" id="AVP40411.1"/>
    </source>
</evidence>
<dbReference type="Proteomes" id="UP000241797">
    <property type="component" value="Segment"/>
</dbReference>
<organism evidence="2 3">
    <name type="scientific">Staphylococcus phage phiSA_BS1</name>
    <dbReference type="NCBI Taxonomy" id="2126734"/>
    <lineage>
        <taxon>Viruses</taxon>
        <taxon>Duplodnaviria</taxon>
        <taxon>Heunggongvirae</taxon>
        <taxon>Uroviricota</taxon>
        <taxon>Caudoviricetes</taxon>
        <taxon>Herelleviridae</taxon>
        <taxon>Twortvirinae</taxon>
        <taxon>Baoshanvirus</taxon>
        <taxon>Baoshanvirus BS1</taxon>
    </lineage>
</organism>
<feature type="domain" description="RNase H type-1" evidence="1">
    <location>
        <begin position="1"/>
        <end position="136"/>
    </location>
</feature>
<keyword evidence="2" id="KW-0378">Hydrolase</keyword>
<dbReference type="Gene3D" id="3.30.420.10">
    <property type="entry name" value="Ribonuclease H-like superfamily/Ribonuclease H"/>
    <property type="match status" value="1"/>
</dbReference>
<dbReference type="InterPro" id="IPR012337">
    <property type="entry name" value="RNaseH-like_sf"/>
</dbReference>
<dbReference type="KEGG" id="vg:54990167"/>
<accession>A0A2P1MXV6</accession>
<dbReference type="RefSeq" id="YP_009799678.1">
    <property type="nucleotide sequence ID" value="NC_047945.1"/>
</dbReference>
<sequence length="136" mass="15462">MLKLYTDGASSYKRGLYGSGYVIVENDSEVYSASIKGKYPQFVKYNNVAGEIFACLYGVEKCIELGYKSVEVYVDYIGLIKWRSGAWRAKNELSQAYISTMRHLEQHIDINFNKVRGHSGDFYNERADDLATSSIN</sequence>
<evidence type="ECO:0000313" key="3">
    <source>
        <dbReference type="Proteomes" id="UP000241797"/>
    </source>
</evidence>